<feature type="chain" id="PRO_5042249122" evidence="1">
    <location>
        <begin position="26"/>
        <end position="308"/>
    </location>
</feature>
<evidence type="ECO:0000256" key="1">
    <source>
        <dbReference type="SAM" id="SignalP"/>
    </source>
</evidence>
<gene>
    <name evidence="3" type="ORF">AV942_04180</name>
</gene>
<feature type="domain" description="Peptidase C39-like" evidence="2">
    <location>
        <begin position="48"/>
        <end position="159"/>
    </location>
</feature>
<reference evidence="3 4" key="1">
    <citation type="submission" date="2015-12" db="EMBL/GenBank/DDBJ databases">
        <title>Intraspecies pangenome expansion in the marine bacterium Alteromonas.</title>
        <authorList>
            <person name="Lopez-Perez M."/>
            <person name="Rodriguez-Valera F."/>
        </authorList>
    </citation>
    <scope>NUCLEOTIDE SEQUENCE [LARGE SCALE GENOMIC DNA]</scope>
    <source>
        <strain evidence="3 4">UM8</strain>
    </source>
</reference>
<dbReference type="InterPro" id="IPR039564">
    <property type="entry name" value="Peptidase_C39-like"/>
</dbReference>
<dbReference type="InterPro" id="IPR011990">
    <property type="entry name" value="TPR-like_helical_dom_sf"/>
</dbReference>
<evidence type="ECO:0000259" key="2">
    <source>
        <dbReference type="Pfam" id="PF13529"/>
    </source>
</evidence>
<dbReference type="PROSITE" id="PS51257">
    <property type="entry name" value="PROKAR_LIPOPROTEIN"/>
    <property type="match status" value="1"/>
</dbReference>
<dbReference type="AlphaFoldDB" id="A0AAC8XI80"/>
<organism evidence="3 4">
    <name type="scientific">Alteromonas mediterranea</name>
    <dbReference type="NCBI Taxonomy" id="314275"/>
    <lineage>
        <taxon>Bacteria</taxon>
        <taxon>Pseudomonadati</taxon>
        <taxon>Pseudomonadota</taxon>
        <taxon>Gammaproteobacteria</taxon>
        <taxon>Alteromonadales</taxon>
        <taxon>Alteromonadaceae</taxon>
        <taxon>Alteromonas/Salinimonas group</taxon>
        <taxon>Alteromonas</taxon>
    </lineage>
</organism>
<dbReference type="Pfam" id="PF13529">
    <property type="entry name" value="Peptidase_C39_2"/>
    <property type="match status" value="1"/>
</dbReference>
<dbReference type="RefSeq" id="WP_015066331.1">
    <property type="nucleotide sequence ID" value="NZ_CP013928.1"/>
</dbReference>
<proteinExistence type="predicted"/>
<protein>
    <submittedName>
        <fullName evidence="3">Peptidase C39</fullName>
    </submittedName>
</protein>
<dbReference type="NCBIfam" id="NF033920">
    <property type="entry name" value="C39_PA2778_fam"/>
    <property type="match status" value="1"/>
</dbReference>
<feature type="signal peptide" evidence="1">
    <location>
        <begin position="1"/>
        <end position="25"/>
    </location>
</feature>
<accession>A0AAC8XI80</accession>
<dbReference type="Gene3D" id="3.90.70.10">
    <property type="entry name" value="Cysteine proteinases"/>
    <property type="match status" value="1"/>
</dbReference>
<keyword evidence="1" id="KW-0732">Signal</keyword>
<evidence type="ECO:0000313" key="4">
    <source>
        <dbReference type="Proteomes" id="UP000061468"/>
    </source>
</evidence>
<dbReference type="EMBL" id="CP013928">
    <property type="protein sequence ID" value="AMJ77566.1"/>
    <property type="molecule type" value="Genomic_DNA"/>
</dbReference>
<evidence type="ECO:0000313" key="3">
    <source>
        <dbReference type="EMBL" id="AMJ77566.1"/>
    </source>
</evidence>
<name>A0AAC8XI80_9ALTE</name>
<dbReference type="Proteomes" id="UP000061468">
    <property type="component" value="Chromosome"/>
</dbReference>
<sequence length="308" mass="34960">MNAIFKRACFLAGFSLLLLLTGCQATPQADQLRQAGLASLPQSHTIQSVPFTPQEQFYCGPTTLSEVFGYYGKSVSPSDIAPKLFIPNKEGSLQLEMVSATRQYGFLPYTERGTLSSVMQFVKDDIPVVVFQNLSIQLLPQWHYAVVIGFDSEKGTVTLHTGLTPNHEMSLELFERTWGRGNYWYLAPVPPRVTSSQMTPFTYVSAAYDMLKVGDKQQALAFLETASQTWPEYWLSYFLIANYYLEENDSQAITWFEKGYDVGQQQQAYIHNYIVGLRQNNLRDQANKVLKQGLKRFPDNEALIKLKE</sequence>
<dbReference type="SUPFAM" id="SSF48452">
    <property type="entry name" value="TPR-like"/>
    <property type="match status" value="1"/>
</dbReference>
<dbReference type="Gene3D" id="1.25.40.10">
    <property type="entry name" value="Tetratricopeptide repeat domain"/>
    <property type="match status" value="1"/>
</dbReference>